<evidence type="ECO:0000256" key="6">
    <source>
        <dbReference type="ARBA" id="ARBA00023306"/>
    </source>
</evidence>
<dbReference type="GeneID" id="30982390"/>
<dbReference type="FunFam" id="1.10.10.1460:FF:000001">
    <property type="entry name" value="DNA replication regulator Sld2"/>
    <property type="match status" value="1"/>
</dbReference>
<evidence type="ECO:0000256" key="4">
    <source>
        <dbReference type="ARBA" id="ARBA00022705"/>
    </source>
</evidence>
<dbReference type="AlphaFoldDB" id="A0A1E4SEG0"/>
<dbReference type="InterPro" id="IPR040203">
    <property type="entry name" value="Sld2"/>
</dbReference>
<feature type="region of interest" description="Disordered" evidence="8">
    <location>
        <begin position="292"/>
        <end position="324"/>
    </location>
</feature>
<dbReference type="Proteomes" id="UP000094285">
    <property type="component" value="Unassembled WGS sequence"/>
</dbReference>
<name>A0A1E4SEG0_9ASCO</name>
<comment type="similarity">
    <text evidence="2 7">Belongs to the SLD2 family.</text>
</comment>
<feature type="compositionally biased region" description="Acidic residues" evidence="8">
    <location>
        <begin position="72"/>
        <end position="83"/>
    </location>
</feature>
<evidence type="ECO:0000313" key="9">
    <source>
        <dbReference type="EMBL" id="ODV77897.1"/>
    </source>
</evidence>
<feature type="region of interest" description="Disordered" evidence="8">
    <location>
        <begin position="69"/>
        <end position="95"/>
    </location>
</feature>
<dbReference type="GO" id="GO:1902977">
    <property type="term" value="P:mitotic DNA replication preinitiation complex assembly"/>
    <property type="evidence" value="ECO:0007669"/>
    <property type="project" value="TreeGrafter"/>
</dbReference>
<dbReference type="Pfam" id="PF11719">
    <property type="entry name" value="Drc1-Sld2"/>
    <property type="match status" value="1"/>
</dbReference>
<accession>A0A1E4SEG0</accession>
<evidence type="ECO:0000313" key="10">
    <source>
        <dbReference type="Proteomes" id="UP000094285"/>
    </source>
</evidence>
<evidence type="ECO:0000256" key="8">
    <source>
        <dbReference type="SAM" id="MobiDB-lite"/>
    </source>
</evidence>
<dbReference type="Gene3D" id="1.10.10.1460">
    <property type="match status" value="1"/>
</dbReference>
<keyword evidence="10" id="KW-1185">Reference proteome</keyword>
<dbReference type="RefSeq" id="XP_020063019.1">
    <property type="nucleotide sequence ID" value="XM_020208253.2"/>
</dbReference>
<evidence type="ECO:0000256" key="5">
    <source>
        <dbReference type="ARBA" id="ARBA00023242"/>
    </source>
</evidence>
<evidence type="ECO:0000256" key="3">
    <source>
        <dbReference type="ARBA" id="ARBA00018363"/>
    </source>
</evidence>
<evidence type="ECO:0000256" key="2">
    <source>
        <dbReference type="ARBA" id="ARBA00007276"/>
    </source>
</evidence>
<gene>
    <name evidence="9" type="ORF">CANTADRAFT_28519</name>
</gene>
<comment type="subcellular location">
    <subcellularLocation>
        <location evidence="1 7">Nucleus</location>
    </subcellularLocation>
</comment>
<dbReference type="GO" id="GO:0006270">
    <property type="term" value="P:DNA replication initiation"/>
    <property type="evidence" value="ECO:0007669"/>
    <property type="project" value="UniProtKB-UniRule"/>
</dbReference>
<keyword evidence="4 7" id="KW-0235">DNA replication</keyword>
<feature type="non-terminal residue" evidence="9">
    <location>
        <position position="349"/>
    </location>
</feature>
<dbReference type="InterPro" id="IPR021110">
    <property type="entry name" value="DNA_rep_checkpnt_protein"/>
</dbReference>
<dbReference type="GO" id="GO:0000727">
    <property type="term" value="P:double-strand break repair via break-induced replication"/>
    <property type="evidence" value="ECO:0007669"/>
    <property type="project" value="TreeGrafter"/>
</dbReference>
<dbReference type="OrthoDB" id="8775810at2759"/>
<feature type="region of interest" description="Disordered" evidence="8">
    <location>
        <begin position="114"/>
        <end position="156"/>
    </location>
</feature>
<dbReference type="EMBL" id="KV453914">
    <property type="protein sequence ID" value="ODV77897.1"/>
    <property type="molecule type" value="Genomic_DNA"/>
</dbReference>
<dbReference type="STRING" id="984487.A0A1E4SEG0"/>
<sequence length="349" mass="40288">SMTSVTSLKHQIKTWEHQFQKQHNRLPSKQDVKLDPKIYKLYKTYRTVKTQNQVPVKAKELEININVNDVQSDQEPEAEDETPEYQNVQGELGPTPQANGKVLSIFDFRFTPPDSSPLKQKETSTGNELFKTPTKLKPVSPFNNNPLDTPVKSQASPIQTPRLVKINSSPFNNSPTKTPVRSTTLDFLVSPSPLKSHRFLSKKLSDVFNDFKSIQEEDNHYLEEEIEEEIEEEESTNDPAVPRKKKKFTQKRTTRRWKIKPRLAEVGEDELKGKNIHKEIEKINKEDHDQLVAFIDSDNAESDSSDDNDEYVSKEPKNTKGMIKPISMNYQRLKINDPRAKAFKRRMGR</sequence>
<feature type="compositionally biased region" description="Acidic residues" evidence="8">
    <location>
        <begin position="298"/>
        <end position="310"/>
    </location>
</feature>
<feature type="region of interest" description="Disordered" evidence="8">
    <location>
        <begin position="228"/>
        <end position="254"/>
    </location>
</feature>
<feature type="compositionally biased region" description="Polar residues" evidence="8">
    <location>
        <begin position="141"/>
        <end position="156"/>
    </location>
</feature>
<dbReference type="GO" id="GO:0003697">
    <property type="term" value="F:single-stranded DNA binding"/>
    <property type="evidence" value="ECO:0007669"/>
    <property type="project" value="TreeGrafter"/>
</dbReference>
<keyword evidence="6 7" id="KW-0131">Cell cycle</keyword>
<dbReference type="PANTHER" id="PTHR28124">
    <property type="entry name" value="DNA REPLICATION REGULATOR SLD2"/>
    <property type="match status" value="1"/>
</dbReference>
<dbReference type="GO" id="GO:0031261">
    <property type="term" value="C:DNA replication preinitiation complex"/>
    <property type="evidence" value="ECO:0007669"/>
    <property type="project" value="TreeGrafter"/>
</dbReference>
<proteinExistence type="inferred from homology"/>
<reference evidence="10" key="1">
    <citation type="submission" date="2016-05" db="EMBL/GenBank/DDBJ databases">
        <title>Comparative genomics of biotechnologically important yeasts.</title>
        <authorList>
            <consortium name="DOE Joint Genome Institute"/>
            <person name="Riley R."/>
            <person name="Haridas S."/>
            <person name="Wolfe K.H."/>
            <person name="Lopes M.R."/>
            <person name="Hittinger C.T."/>
            <person name="Goker M."/>
            <person name="Salamov A."/>
            <person name="Wisecaver J."/>
            <person name="Long T.M."/>
            <person name="Aerts A.L."/>
            <person name="Barry K."/>
            <person name="Choi C."/>
            <person name="Clum A."/>
            <person name="Coughlan A.Y."/>
            <person name="Deshpande S."/>
            <person name="Douglass A.P."/>
            <person name="Hanson S.J."/>
            <person name="Klenk H.-P."/>
            <person name="Labutti K."/>
            <person name="Lapidus A."/>
            <person name="Lindquist E."/>
            <person name="Lipzen A."/>
            <person name="Meier-Kolthoff J.P."/>
            <person name="Ohm R.A."/>
            <person name="Otillar R.P."/>
            <person name="Pangilinan J."/>
            <person name="Peng Y."/>
            <person name="Rokas A."/>
            <person name="Rosa C.A."/>
            <person name="Scheuner C."/>
            <person name="Sibirny A.A."/>
            <person name="Slot J.C."/>
            <person name="Stielow J.B."/>
            <person name="Sun H."/>
            <person name="Kurtzman C.P."/>
            <person name="Blackwell M."/>
            <person name="Grigoriev I.V."/>
            <person name="Jeffries T.W."/>
        </authorList>
    </citation>
    <scope>NUCLEOTIDE SEQUENCE [LARGE SCALE GENOMIC DNA]</scope>
    <source>
        <strain evidence="10">NRRL Y-17324</strain>
    </source>
</reference>
<dbReference type="PANTHER" id="PTHR28124:SF1">
    <property type="entry name" value="DNA REPLICATION REGULATOR SLD2"/>
    <property type="match status" value="1"/>
</dbReference>
<feature type="non-terminal residue" evidence="9">
    <location>
        <position position="1"/>
    </location>
</feature>
<evidence type="ECO:0000256" key="7">
    <source>
        <dbReference type="RuleBase" id="RU367067"/>
    </source>
</evidence>
<organism evidence="9 10">
    <name type="scientific">Suhomyces tanzawaensis NRRL Y-17324</name>
    <dbReference type="NCBI Taxonomy" id="984487"/>
    <lineage>
        <taxon>Eukaryota</taxon>
        <taxon>Fungi</taxon>
        <taxon>Dikarya</taxon>
        <taxon>Ascomycota</taxon>
        <taxon>Saccharomycotina</taxon>
        <taxon>Pichiomycetes</taxon>
        <taxon>Debaryomycetaceae</taxon>
        <taxon>Suhomyces</taxon>
    </lineage>
</organism>
<feature type="compositionally biased region" description="Basic residues" evidence="8">
    <location>
        <begin position="242"/>
        <end position="254"/>
    </location>
</feature>
<dbReference type="CDD" id="cd22289">
    <property type="entry name" value="RecQL4_SLD2_NTD"/>
    <property type="match status" value="1"/>
</dbReference>
<evidence type="ECO:0000256" key="1">
    <source>
        <dbReference type="ARBA" id="ARBA00004123"/>
    </source>
</evidence>
<protein>
    <recommendedName>
        <fullName evidence="3 7">DNA replication regulator SLD2</fullName>
    </recommendedName>
</protein>
<dbReference type="GO" id="GO:0003688">
    <property type="term" value="F:DNA replication origin binding"/>
    <property type="evidence" value="ECO:0007669"/>
    <property type="project" value="TreeGrafter"/>
</dbReference>
<keyword evidence="5 7" id="KW-0539">Nucleus</keyword>
<comment type="function">
    <text evidence="7">Has a role in the initiation of DNA replication. Required at S-phase checkpoint.</text>
</comment>